<dbReference type="Proteomes" id="UP001519273">
    <property type="component" value="Unassembled WGS sequence"/>
</dbReference>
<evidence type="ECO:0000313" key="3">
    <source>
        <dbReference type="EMBL" id="MBP1936492.1"/>
    </source>
</evidence>
<comment type="catalytic activity">
    <reaction evidence="2">
        <text>aldehydo-D-ribose 5-phosphate = D-ribulose 5-phosphate</text>
        <dbReference type="Rhea" id="RHEA:14657"/>
        <dbReference type="ChEBI" id="CHEBI:58121"/>
        <dbReference type="ChEBI" id="CHEBI:58273"/>
        <dbReference type="EC" id="5.3.1.6"/>
    </reaction>
</comment>
<keyword evidence="4" id="KW-1185">Reference proteome</keyword>
<accession>A0ABS4H292</accession>
<dbReference type="InterPro" id="IPR050262">
    <property type="entry name" value="Ribose-5P_isomerase"/>
</dbReference>
<dbReference type="NCBIfam" id="TIGR00021">
    <property type="entry name" value="rpiA"/>
    <property type="match status" value="1"/>
</dbReference>
<dbReference type="EMBL" id="JAGGKP010000001">
    <property type="protein sequence ID" value="MBP1936492.1"/>
    <property type="molecule type" value="Genomic_DNA"/>
</dbReference>
<dbReference type="Gene3D" id="3.40.50.1360">
    <property type="match status" value="1"/>
</dbReference>
<protein>
    <recommendedName>
        <fullName evidence="2">Ribose-5-phosphate isomerase A</fullName>
        <ecNumber evidence="2">5.3.1.6</ecNumber>
    </recommendedName>
    <alternativeName>
        <fullName evidence="2">Phosphoriboisomerase A</fullName>
        <shortName evidence="2">PRI</shortName>
    </alternativeName>
</protein>
<dbReference type="InterPro" id="IPR037171">
    <property type="entry name" value="NagB/RpiA_transferase-like"/>
</dbReference>
<evidence type="ECO:0000256" key="1">
    <source>
        <dbReference type="ARBA" id="ARBA00023235"/>
    </source>
</evidence>
<evidence type="ECO:0000313" key="4">
    <source>
        <dbReference type="Proteomes" id="UP001519273"/>
    </source>
</evidence>
<dbReference type="CDD" id="cd01398">
    <property type="entry name" value="RPI_A"/>
    <property type="match status" value="1"/>
</dbReference>
<feature type="binding site" evidence="2">
    <location>
        <begin position="80"/>
        <end position="83"/>
    </location>
    <ligand>
        <name>substrate</name>
    </ligand>
</feature>
<comment type="pathway">
    <text evidence="2">Carbohydrate degradation; pentose phosphate pathway; D-ribose 5-phosphate from D-ribulose 5-phosphate (non-oxidative stage): step 1/1.</text>
</comment>
<feature type="active site" description="Proton acceptor" evidence="2">
    <location>
        <position position="102"/>
    </location>
</feature>
<comment type="subunit">
    <text evidence="2">Homodimer.</text>
</comment>
<dbReference type="HAMAP" id="MF_00170">
    <property type="entry name" value="Rib_5P_isom_A"/>
    <property type="match status" value="1"/>
</dbReference>
<dbReference type="Pfam" id="PF06026">
    <property type="entry name" value="Rib_5-P_isom_A"/>
    <property type="match status" value="1"/>
</dbReference>
<dbReference type="Gene3D" id="3.30.70.260">
    <property type="match status" value="1"/>
</dbReference>
<dbReference type="SUPFAM" id="SSF100950">
    <property type="entry name" value="NagB/RpiA/CoA transferase-like"/>
    <property type="match status" value="1"/>
</dbReference>
<dbReference type="NCBIfam" id="NF001924">
    <property type="entry name" value="PRK00702.1"/>
    <property type="match status" value="1"/>
</dbReference>
<sequence length="224" mass="24251">MNLKQIAAEKAVEWIKDGMTIGLGTGSTAFFAIQKIGELVKAGLQVKAVPTSGSTEQLAREFGIPLTTFAEAGKLDITIDGADEVDSQFNLIKGGGGALLREKIVAAHSKTFIVVVDESKLVPTLGTFPLPVEVIPFAYEWTMEEINERLQADFKPRMKDGQKFVTDNGNYILDYSFGTIPSPTDVQEKLNCLTGVVEHGLFIDMADIVIVGRADGTVDVLERS</sequence>
<dbReference type="PANTHER" id="PTHR43748">
    <property type="entry name" value="RIBOSE-5-PHOSPHATE ISOMERASE 3, CHLOROPLASTIC-RELATED"/>
    <property type="match status" value="1"/>
</dbReference>
<gene>
    <name evidence="2" type="primary">rpiA</name>
    <name evidence="3" type="ORF">J2Z20_001353</name>
</gene>
<keyword evidence="1 2" id="KW-0413">Isomerase</keyword>
<comment type="similarity">
    <text evidence="2">Belongs to the ribose 5-phosphate isomerase family.</text>
</comment>
<dbReference type="InterPro" id="IPR020672">
    <property type="entry name" value="Ribose5P_isomerase_typA_subgr"/>
</dbReference>
<dbReference type="SUPFAM" id="SSF75445">
    <property type="entry name" value="D-ribose-5-phosphate isomerase (RpiA), lid domain"/>
    <property type="match status" value="1"/>
</dbReference>
<organism evidence="3 4">
    <name type="scientific">Paenibacillus sediminis</name>
    <dbReference type="NCBI Taxonomy" id="664909"/>
    <lineage>
        <taxon>Bacteria</taxon>
        <taxon>Bacillati</taxon>
        <taxon>Bacillota</taxon>
        <taxon>Bacilli</taxon>
        <taxon>Bacillales</taxon>
        <taxon>Paenibacillaceae</taxon>
        <taxon>Paenibacillus</taxon>
    </lineage>
</organism>
<proteinExistence type="inferred from homology"/>
<evidence type="ECO:0000256" key="2">
    <source>
        <dbReference type="HAMAP-Rule" id="MF_00170"/>
    </source>
</evidence>
<name>A0ABS4H292_9BACL</name>
<comment type="caution">
    <text evidence="3">The sequence shown here is derived from an EMBL/GenBank/DDBJ whole genome shotgun (WGS) entry which is preliminary data.</text>
</comment>
<dbReference type="PANTHER" id="PTHR43748:SF3">
    <property type="entry name" value="RIBOSE-5-PHOSPHATE ISOMERASE 3, CHLOROPLASTIC-RELATED"/>
    <property type="match status" value="1"/>
</dbReference>
<comment type="function">
    <text evidence="2">Catalyzes the reversible conversion of ribose-5-phosphate to ribulose 5-phosphate.</text>
</comment>
<reference evidence="3 4" key="1">
    <citation type="submission" date="2021-03" db="EMBL/GenBank/DDBJ databases">
        <title>Genomic Encyclopedia of Type Strains, Phase IV (KMG-IV): sequencing the most valuable type-strain genomes for metagenomic binning, comparative biology and taxonomic classification.</title>
        <authorList>
            <person name="Goeker M."/>
        </authorList>
    </citation>
    <scope>NUCLEOTIDE SEQUENCE [LARGE SCALE GENOMIC DNA]</scope>
    <source>
        <strain evidence="3 4">DSM 23491</strain>
    </source>
</reference>
<dbReference type="InterPro" id="IPR004788">
    <property type="entry name" value="Ribose5P_isomerase_type_A"/>
</dbReference>
<feature type="binding site" evidence="2">
    <location>
        <begin position="93"/>
        <end position="96"/>
    </location>
    <ligand>
        <name>substrate</name>
    </ligand>
</feature>
<feature type="binding site" evidence="2">
    <location>
        <begin position="25"/>
        <end position="28"/>
    </location>
    <ligand>
        <name>substrate</name>
    </ligand>
</feature>
<dbReference type="EC" id="5.3.1.6" evidence="2"/>
<dbReference type="GO" id="GO:0004751">
    <property type="term" value="F:ribose-5-phosphate isomerase activity"/>
    <property type="evidence" value="ECO:0007669"/>
    <property type="project" value="UniProtKB-EC"/>
</dbReference>
<dbReference type="RefSeq" id="WP_209846876.1">
    <property type="nucleotide sequence ID" value="NZ_CBCRVE010000002.1"/>
</dbReference>
<feature type="binding site" evidence="2">
    <location>
        <position position="120"/>
    </location>
    <ligand>
        <name>substrate</name>
    </ligand>
</feature>